<evidence type="ECO:0000313" key="2">
    <source>
        <dbReference type="EMBL" id="RKO96340.1"/>
    </source>
</evidence>
<reference evidence="2" key="3">
    <citation type="submission" date="2018-08" db="EMBL/GenBank/DDBJ databases">
        <title>Leveraging single-cell genomics to expand the Fungal Tree of Life.</title>
        <authorList>
            <consortium name="DOE Joint Genome Institute"/>
            <person name="Ahrendt S.R."/>
            <person name="Quandt C.A."/>
            <person name="Ciobanu D."/>
            <person name="Clum A."/>
            <person name="Salamov A."/>
            <person name="Andreopoulos B."/>
            <person name="Cheng J.-F."/>
            <person name="Woyke T."/>
            <person name="Pelin A."/>
            <person name="Henrissat B."/>
            <person name="Reynolds N."/>
            <person name="Benny G.L."/>
            <person name="Smith M.E."/>
            <person name="James T.Y."/>
            <person name="Grigoriev I.V."/>
        </authorList>
    </citation>
    <scope>NUCLEOTIDE SEQUENCE</scope>
    <source>
        <strain evidence="2">ATCC 52028</strain>
    </source>
</reference>
<dbReference type="AlphaFoldDB" id="A0A4P9WXY0"/>
<reference evidence="3" key="2">
    <citation type="submission" date="2018-04" db="EMBL/GenBank/DDBJ databases">
        <title>Leveraging single-cell genomics to expand the Fungal Tree of Life.</title>
        <authorList>
            <consortium name="DOE Joint Genome Institute"/>
            <person name="Ahrendt S.R."/>
            <person name="Quandt C.A."/>
            <person name="Ciobanu D."/>
            <person name="Clum A."/>
            <person name="Salamov A."/>
            <person name="Andreopoulos B."/>
            <person name="Cheng J.-F."/>
            <person name="Woyke T."/>
            <person name="Pelin A."/>
            <person name="Henrissat B."/>
            <person name="Benny G.L."/>
            <person name="Smith M.E."/>
            <person name="James T.Y."/>
            <person name="Grigoriev I.V."/>
        </authorList>
    </citation>
    <scope>NUCLEOTIDE SEQUENCE</scope>
    <source>
        <strain evidence="3">ATCC 52028</strain>
    </source>
</reference>
<keyword evidence="5" id="KW-1185">Reference proteome</keyword>
<dbReference type="Proteomes" id="UP000268535">
    <property type="component" value="Unassembled WGS sequence"/>
</dbReference>
<dbReference type="Proteomes" id="UP000274922">
    <property type="component" value="Unassembled WGS sequence"/>
</dbReference>
<dbReference type="EMBL" id="ML010061">
    <property type="protein sequence ID" value="RKO96340.1"/>
    <property type="molecule type" value="Genomic_DNA"/>
</dbReference>
<evidence type="ECO:0000313" key="4">
    <source>
        <dbReference type="Proteomes" id="UP000268535"/>
    </source>
</evidence>
<reference evidence="4 5" key="1">
    <citation type="journal article" date="2018" name="Nat. Microbiol.">
        <title>Leveraging single-cell genomics to expand the fungal tree of life.</title>
        <authorList>
            <person name="Ahrendt S.R."/>
            <person name="Quandt C.A."/>
            <person name="Ciobanu D."/>
            <person name="Clum A."/>
            <person name="Salamov A."/>
            <person name="Andreopoulos B."/>
            <person name="Cheng J.F."/>
            <person name="Woyke T."/>
            <person name="Pelin A."/>
            <person name="Henrissat B."/>
            <person name="Reynolds N.K."/>
            <person name="Benny G.L."/>
            <person name="Smith M.E."/>
            <person name="James T.Y."/>
            <person name="Grigoriev I.V."/>
        </authorList>
    </citation>
    <scope>NUCLEOTIDE SEQUENCE [LARGE SCALE GENOMIC DNA]</scope>
    <source>
        <strain evidence="4 5">ATCC 52028</strain>
    </source>
</reference>
<proteinExistence type="predicted"/>
<feature type="region of interest" description="Disordered" evidence="1">
    <location>
        <begin position="53"/>
        <end position="77"/>
    </location>
</feature>
<accession>A0A4P9WXY0</accession>
<gene>
    <name evidence="2" type="ORF">CAUPRSCDRAFT_11969</name>
    <name evidence="3" type="ORF">CXG81DRAFT_27529</name>
</gene>
<name>A0A4P9WXY0_9FUNG</name>
<dbReference type="EMBL" id="ML014261">
    <property type="protein sequence ID" value="RKO99734.1"/>
    <property type="molecule type" value="Genomic_DNA"/>
</dbReference>
<feature type="region of interest" description="Disordered" evidence="1">
    <location>
        <begin position="111"/>
        <end position="166"/>
    </location>
</feature>
<evidence type="ECO:0000313" key="3">
    <source>
        <dbReference type="EMBL" id="RKO99734.1"/>
    </source>
</evidence>
<feature type="compositionally biased region" description="Low complexity" evidence="1">
    <location>
        <begin position="111"/>
        <end position="152"/>
    </location>
</feature>
<protein>
    <submittedName>
        <fullName evidence="2">Uncharacterized protein</fullName>
    </submittedName>
</protein>
<evidence type="ECO:0000256" key="1">
    <source>
        <dbReference type="SAM" id="MobiDB-lite"/>
    </source>
</evidence>
<evidence type="ECO:0000313" key="5">
    <source>
        <dbReference type="Proteomes" id="UP000274922"/>
    </source>
</evidence>
<organism evidence="2 4">
    <name type="scientific">Caulochytrium protostelioides</name>
    <dbReference type="NCBI Taxonomy" id="1555241"/>
    <lineage>
        <taxon>Eukaryota</taxon>
        <taxon>Fungi</taxon>
        <taxon>Fungi incertae sedis</taxon>
        <taxon>Chytridiomycota</taxon>
        <taxon>Chytridiomycota incertae sedis</taxon>
        <taxon>Chytridiomycetes</taxon>
        <taxon>Caulochytriales</taxon>
        <taxon>Caulochytriaceae</taxon>
        <taxon>Caulochytrium</taxon>
    </lineage>
</organism>
<sequence length="224" mass="24078">MACPTAELRSEIAALLDQASTDSIEGLVALLAKAARYMPLPPALTKLLRELSEKRSDVAANDSEEADEKSSEQNRQAALKMTQTWMPLVLEQLAYLRDTPDALHTIALRAASSSTPQPSSSPSAPGVTPASASASSPAPETSASTSAVSTRAPQRDDDKSPWTYTPQPEPYSAWFMDQLTTHFPDQLQALYEDVVGNKTEMAALIAGLQNLSRAFPDSDAFQII</sequence>